<evidence type="ECO:0008006" key="3">
    <source>
        <dbReference type="Google" id="ProtNLM"/>
    </source>
</evidence>
<proteinExistence type="predicted"/>
<protein>
    <recommendedName>
        <fullName evidence="3">PRTRC genetic system protein F</fullName>
    </recommendedName>
</protein>
<organism evidence="1 2">
    <name type="scientific">Victivallis vadensis</name>
    <dbReference type="NCBI Taxonomy" id="172901"/>
    <lineage>
        <taxon>Bacteria</taxon>
        <taxon>Pseudomonadati</taxon>
        <taxon>Lentisphaerota</taxon>
        <taxon>Lentisphaeria</taxon>
        <taxon>Victivallales</taxon>
        <taxon>Victivallaceae</taxon>
        <taxon>Victivallis</taxon>
    </lineage>
</organism>
<sequence>MAGIAATVLERSDEGTLDPVRFFTGKPFLCEALISGGTECAAHPRPTGGPPAHYLTMPGLESVQELIQSPVDNEPPCRILAGLNRIFPIQKYLAHSFEPQQVLTKAFHAWLESFMSKQVLARFGLSLQILSATEIGHELFYELPEANAIIQFGFNDFENVYFPLGDVLKTYDEQHPGLARYVLQMLSDCPLHIGTPEIIYEMISYFCWGGEDNEEVILQERYDEYLEMGESEEDAREAAYETMVVRYAEFEENLPEWTFQRSGQSSTYSGTIPPELKNLRQCHIHWKKRKKLHYLYPDYVFPGIVVSLDQQGYAFSCDLINRIGNDQIQCGADYYFTTLAWPLPIHNSGEMQVVFREIRQTLEYFSACMDFLFMHEKEYSDA</sequence>
<comment type="caution">
    <text evidence="1">The sequence shown here is derived from an EMBL/GenBank/DDBJ whole genome shotgun (WGS) entry which is preliminary data.</text>
</comment>
<reference evidence="1 2" key="1">
    <citation type="submission" date="2020-04" db="EMBL/GenBank/DDBJ databases">
        <authorList>
            <person name="Hitch T.C.A."/>
            <person name="Wylensek D."/>
            <person name="Clavel T."/>
        </authorList>
    </citation>
    <scope>NUCLEOTIDE SEQUENCE [LARGE SCALE GENOMIC DNA]</scope>
    <source>
        <strain evidence="1 2">COR2-253-APC-1A</strain>
    </source>
</reference>
<dbReference type="RefSeq" id="WP_168961096.1">
    <property type="nucleotide sequence ID" value="NZ_JABAEW010000001.1"/>
</dbReference>
<dbReference type="EMBL" id="JABAEW010000001">
    <property type="protein sequence ID" value="NMD84972.1"/>
    <property type="molecule type" value="Genomic_DNA"/>
</dbReference>
<dbReference type="InterPro" id="IPR022283">
    <property type="entry name" value="PRTRC_protein-F"/>
</dbReference>
<gene>
    <name evidence="1" type="ORF">HF882_00080</name>
</gene>
<accession>A0A848AVK6</accession>
<dbReference type="Pfam" id="PF14456">
    <property type="entry name" value="alpha-hel2"/>
    <property type="match status" value="1"/>
</dbReference>
<evidence type="ECO:0000313" key="1">
    <source>
        <dbReference type="EMBL" id="NMD84972.1"/>
    </source>
</evidence>
<dbReference type="Proteomes" id="UP000576225">
    <property type="component" value="Unassembled WGS sequence"/>
</dbReference>
<evidence type="ECO:0000313" key="2">
    <source>
        <dbReference type="Proteomes" id="UP000576225"/>
    </source>
</evidence>
<dbReference type="AlphaFoldDB" id="A0A848AVK6"/>
<name>A0A848AVK6_9BACT</name>